<evidence type="ECO:0000313" key="1">
    <source>
        <dbReference type="EMBL" id="GAD05405.1"/>
    </source>
</evidence>
<name>T1DRS2_9PORP</name>
<reference evidence="2" key="1">
    <citation type="journal article" date="2013" name="Genome">
        <title>Draft Genome Sequences of Porphyromonas crevioricanis JCM 15906T and Porphyromonas cansulci JCM 13913T Isolated from a Canine Oral Cavity.</title>
        <authorList>
            <person name="Sakamoto M."/>
            <person name="Tanaka N."/>
            <person name="Shiwa Y."/>
            <person name="Yoshikawa H."/>
            <person name="Ohkuma M."/>
        </authorList>
    </citation>
    <scope>NUCLEOTIDE SEQUENCE [LARGE SCALE GENOMIC DNA]</scope>
    <source>
        <strain evidence="2">JCM 15906</strain>
    </source>
</reference>
<evidence type="ECO:0000313" key="2">
    <source>
        <dbReference type="Proteomes" id="UP000018031"/>
    </source>
</evidence>
<accession>T1DRS2</accession>
<organism evidence="1 2">
    <name type="scientific">Porphyromonas crevioricanis JCM 15906</name>
    <dbReference type="NCBI Taxonomy" id="1305617"/>
    <lineage>
        <taxon>Bacteria</taxon>
        <taxon>Pseudomonadati</taxon>
        <taxon>Bacteroidota</taxon>
        <taxon>Bacteroidia</taxon>
        <taxon>Bacteroidales</taxon>
        <taxon>Porphyromonadaceae</taxon>
        <taxon>Porphyromonas</taxon>
    </lineage>
</organism>
<proteinExistence type="predicted"/>
<dbReference type="AlphaFoldDB" id="T1DRS2"/>
<gene>
    <name evidence="1" type="ORF">PORCRE_1106</name>
</gene>
<reference evidence="1 2" key="2">
    <citation type="journal article" date="2013" name="Genome Announc.">
        <title>Draft Genome Sequences of Porphyromonas crevioricanis JCM 15906T and Porphyromonas cansulci JCM 13913T Isolated from a Canine Oral Cavity.</title>
        <authorList>
            <person name="Sakamoto M."/>
            <person name="Tanaka N."/>
            <person name="Shiwa Y."/>
            <person name="Yoshikawa H."/>
            <person name="Ohkuma M."/>
        </authorList>
    </citation>
    <scope>NUCLEOTIDE SEQUENCE [LARGE SCALE GENOMIC DNA]</scope>
    <source>
        <strain evidence="1 2">JCM 15906</strain>
    </source>
</reference>
<protein>
    <submittedName>
        <fullName evidence="1">Uncharacterized protein</fullName>
    </submittedName>
</protein>
<dbReference type="EMBL" id="BAOU01000030">
    <property type="protein sequence ID" value="GAD05405.1"/>
    <property type="molecule type" value="Genomic_DNA"/>
</dbReference>
<comment type="caution">
    <text evidence="1">The sequence shown here is derived from an EMBL/GenBank/DDBJ whole genome shotgun (WGS) entry which is preliminary data.</text>
</comment>
<dbReference type="Proteomes" id="UP000018031">
    <property type="component" value="Unassembled WGS sequence"/>
</dbReference>
<sequence>MIYPFLSALSLSRYSTYPQEIEKSSEQSPLQGTTALQIYRNISLDQAK</sequence>